<proteinExistence type="predicted"/>
<feature type="compositionally biased region" description="Polar residues" evidence="1">
    <location>
        <begin position="73"/>
        <end position="84"/>
    </location>
</feature>
<organism evidence="2">
    <name type="scientific">Timema californicum</name>
    <name type="common">California timema</name>
    <name type="synonym">Walking stick</name>
    <dbReference type="NCBI Taxonomy" id="61474"/>
    <lineage>
        <taxon>Eukaryota</taxon>
        <taxon>Metazoa</taxon>
        <taxon>Ecdysozoa</taxon>
        <taxon>Arthropoda</taxon>
        <taxon>Hexapoda</taxon>
        <taxon>Insecta</taxon>
        <taxon>Pterygota</taxon>
        <taxon>Neoptera</taxon>
        <taxon>Polyneoptera</taxon>
        <taxon>Phasmatodea</taxon>
        <taxon>Timematodea</taxon>
        <taxon>Timematoidea</taxon>
        <taxon>Timematidae</taxon>
        <taxon>Timema</taxon>
    </lineage>
</organism>
<dbReference type="AlphaFoldDB" id="A0A7R9P6V2"/>
<accession>A0A7R9P6V2</accession>
<feature type="compositionally biased region" description="Basic residues" evidence="1">
    <location>
        <begin position="27"/>
        <end position="36"/>
    </location>
</feature>
<dbReference type="EMBL" id="OE180763">
    <property type="protein sequence ID" value="CAD7571914.1"/>
    <property type="molecule type" value="Genomic_DNA"/>
</dbReference>
<name>A0A7R9P6V2_TIMCA</name>
<evidence type="ECO:0000313" key="2">
    <source>
        <dbReference type="EMBL" id="CAD7571914.1"/>
    </source>
</evidence>
<gene>
    <name evidence="2" type="ORF">TCMB3V08_LOCUS4576</name>
</gene>
<evidence type="ECO:0000256" key="1">
    <source>
        <dbReference type="SAM" id="MobiDB-lite"/>
    </source>
</evidence>
<sequence>MLRQHHAQAKKSWQPPRPATSENFRPKSPRRKIRPWRRLPVNRTLVLRPGNIPETSCSLAGDLSTTRQDEGTRSTGTAAFNQEKPTPVHPTEIRTSISPSSAVELNTTSTLANYSTKGYHYSYWSQEQLYIPGETAVHLPVDAPISLSGERDLCCMSSFPDATTDDEFSPDFMTG</sequence>
<reference evidence="2" key="1">
    <citation type="submission" date="2020-11" db="EMBL/GenBank/DDBJ databases">
        <authorList>
            <person name="Tran Van P."/>
        </authorList>
    </citation>
    <scope>NUCLEOTIDE SEQUENCE</scope>
</reference>
<feature type="region of interest" description="Disordered" evidence="1">
    <location>
        <begin position="1"/>
        <end position="36"/>
    </location>
</feature>
<protein>
    <submittedName>
        <fullName evidence="2">(California timema) hypothetical protein</fullName>
    </submittedName>
</protein>
<feature type="region of interest" description="Disordered" evidence="1">
    <location>
        <begin position="60"/>
        <end position="91"/>
    </location>
</feature>